<name>A0ABV5AYR0_9BACL</name>
<dbReference type="SUPFAM" id="SSF56712">
    <property type="entry name" value="Prokaryotic type I DNA topoisomerase"/>
    <property type="match status" value="1"/>
</dbReference>
<reference evidence="1 2" key="1">
    <citation type="submission" date="2024-09" db="EMBL/GenBank/DDBJ databases">
        <title>Paenibacillus zeirhizospherea sp. nov., isolated from surface of the maize (Zea mays) roots in a horticulture field, Hungary.</title>
        <authorList>
            <person name="Marton D."/>
            <person name="Farkas M."/>
            <person name="Bedics A."/>
            <person name="Toth E."/>
            <person name="Tancsics A."/>
            <person name="Boka K."/>
            <person name="Maroti G."/>
            <person name="Kriszt B."/>
            <person name="Cserhati M."/>
        </authorList>
    </citation>
    <scope>NUCLEOTIDE SEQUENCE [LARGE SCALE GENOMIC DNA]</scope>
    <source>
        <strain evidence="1 2">KCTC 33519</strain>
    </source>
</reference>
<gene>
    <name evidence="1" type="ORF">ACE41H_21575</name>
</gene>
<dbReference type="EMBL" id="JBHHMI010000029">
    <property type="protein sequence ID" value="MFB5269353.1"/>
    <property type="molecule type" value="Genomic_DNA"/>
</dbReference>
<sequence length="104" mass="11768">MKVILAEKPSMGGDIASALGIAKREKGYITLQSGDVVTWAIGHIIQQKTPDTYPGYKEWNLENLPFVPDPILKIVGISYIPWEFVRSEKLEKTYICRVVSFLKQ</sequence>
<dbReference type="Proteomes" id="UP001580346">
    <property type="component" value="Unassembled WGS sequence"/>
</dbReference>
<keyword evidence="2" id="KW-1185">Reference proteome</keyword>
<accession>A0ABV5AYR0</accession>
<dbReference type="InterPro" id="IPR023405">
    <property type="entry name" value="Topo_IA_core_domain"/>
</dbReference>
<evidence type="ECO:0008006" key="3">
    <source>
        <dbReference type="Google" id="ProtNLM"/>
    </source>
</evidence>
<dbReference type="RefSeq" id="WP_375357625.1">
    <property type="nucleotide sequence ID" value="NZ_JBHHMI010000029.1"/>
</dbReference>
<protein>
    <recommendedName>
        <fullName evidence="3">Toprim domain-containing protein</fullName>
    </recommendedName>
</protein>
<evidence type="ECO:0000313" key="2">
    <source>
        <dbReference type="Proteomes" id="UP001580346"/>
    </source>
</evidence>
<proteinExistence type="predicted"/>
<evidence type="ECO:0000313" key="1">
    <source>
        <dbReference type="EMBL" id="MFB5269353.1"/>
    </source>
</evidence>
<comment type="caution">
    <text evidence="1">The sequence shown here is derived from an EMBL/GenBank/DDBJ whole genome shotgun (WGS) entry which is preliminary data.</text>
</comment>
<dbReference type="Gene3D" id="3.40.50.140">
    <property type="match status" value="1"/>
</dbReference>
<organism evidence="1 2">
    <name type="scientific">Paenibacillus enshidis</name>
    <dbReference type="NCBI Taxonomy" id="1458439"/>
    <lineage>
        <taxon>Bacteria</taxon>
        <taxon>Bacillati</taxon>
        <taxon>Bacillota</taxon>
        <taxon>Bacilli</taxon>
        <taxon>Bacillales</taxon>
        <taxon>Paenibacillaceae</taxon>
        <taxon>Paenibacillus</taxon>
    </lineage>
</organism>